<dbReference type="EMBL" id="AVOT02016968">
    <property type="protein sequence ID" value="MBW0502702.1"/>
    <property type="molecule type" value="Genomic_DNA"/>
</dbReference>
<sequence length="149" mass="17583">MPRNSTPFTEKKPSVKGIFTPFLGENAICAKYILKLEEWPTFSGEGEYNYIGFIRKIDMFQEDFHIPDEIIVGNPNSLFTRTAKKWYYQMRLDHGKYDCPWWKCEIITKWANNSWIFKMGNAIESAIFNSEKDKPLTWVLKQQDRLSAL</sequence>
<protein>
    <submittedName>
        <fullName evidence="1">Uncharacterized protein</fullName>
    </submittedName>
</protein>
<accession>A0A9Q3DIL5</accession>
<organism evidence="1 2">
    <name type="scientific">Austropuccinia psidii MF-1</name>
    <dbReference type="NCBI Taxonomy" id="1389203"/>
    <lineage>
        <taxon>Eukaryota</taxon>
        <taxon>Fungi</taxon>
        <taxon>Dikarya</taxon>
        <taxon>Basidiomycota</taxon>
        <taxon>Pucciniomycotina</taxon>
        <taxon>Pucciniomycetes</taxon>
        <taxon>Pucciniales</taxon>
        <taxon>Sphaerophragmiaceae</taxon>
        <taxon>Austropuccinia</taxon>
    </lineage>
</organism>
<name>A0A9Q3DIL5_9BASI</name>
<gene>
    <name evidence="1" type="ORF">O181_042417</name>
</gene>
<evidence type="ECO:0000313" key="2">
    <source>
        <dbReference type="Proteomes" id="UP000765509"/>
    </source>
</evidence>
<dbReference type="AlphaFoldDB" id="A0A9Q3DIL5"/>
<evidence type="ECO:0000313" key="1">
    <source>
        <dbReference type="EMBL" id="MBW0502702.1"/>
    </source>
</evidence>
<keyword evidence="2" id="KW-1185">Reference proteome</keyword>
<proteinExistence type="predicted"/>
<comment type="caution">
    <text evidence="1">The sequence shown here is derived from an EMBL/GenBank/DDBJ whole genome shotgun (WGS) entry which is preliminary data.</text>
</comment>
<dbReference type="Proteomes" id="UP000765509">
    <property type="component" value="Unassembled WGS sequence"/>
</dbReference>
<reference evidence="1" key="1">
    <citation type="submission" date="2021-03" db="EMBL/GenBank/DDBJ databases">
        <title>Draft genome sequence of rust myrtle Austropuccinia psidii MF-1, a brazilian biotype.</title>
        <authorList>
            <person name="Quecine M.C."/>
            <person name="Pachon D.M.R."/>
            <person name="Bonatelli M.L."/>
            <person name="Correr F.H."/>
            <person name="Franceschini L.M."/>
            <person name="Leite T.F."/>
            <person name="Margarido G.R.A."/>
            <person name="Almeida C.A."/>
            <person name="Ferrarezi J.A."/>
            <person name="Labate C.A."/>
        </authorList>
    </citation>
    <scope>NUCLEOTIDE SEQUENCE</scope>
    <source>
        <strain evidence="1">MF-1</strain>
    </source>
</reference>
<dbReference type="OrthoDB" id="2517060at2759"/>